<dbReference type="InterPro" id="IPR037099">
    <property type="entry name" value="Fum_R/Succ_DH_flav-like_C_sf"/>
</dbReference>
<dbReference type="Pfam" id="PF00890">
    <property type="entry name" value="FAD_binding_2"/>
    <property type="match status" value="1"/>
</dbReference>
<evidence type="ECO:0000256" key="8">
    <source>
        <dbReference type="ARBA" id="ARBA00023002"/>
    </source>
</evidence>
<evidence type="ECO:0000313" key="15">
    <source>
        <dbReference type="EMBL" id="TWT86252.1"/>
    </source>
</evidence>
<evidence type="ECO:0000313" key="16">
    <source>
        <dbReference type="Proteomes" id="UP000315440"/>
    </source>
</evidence>
<evidence type="ECO:0000256" key="4">
    <source>
        <dbReference type="ARBA" id="ARBA00012173"/>
    </source>
</evidence>
<dbReference type="InterPro" id="IPR027477">
    <property type="entry name" value="Succ_DH/fumarate_Rdtase_cat_sf"/>
</dbReference>
<feature type="domain" description="Fumarate reductase/succinate dehydrogenase flavoprotein-like C-terminal" evidence="14">
    <location>
        <begin position="442"/>
        <end position="546"/>
    </location>
</feature>
<evidence type="ECO:0000256" key="2">
    <source>
        <dbReference type="ARBA" id="ARBA00004950"/>
    </source>
</evidence>
<dbReference type="SUPFAM" id="SSF51905">
    <property type="entry name" value="FAD/NAD(P)-binding domain"/>
    <property type="match status" value="1"/>
</dbReference>
<feature type="active site" description="Proton acceptor" evidence="11">
    <location>
        <position position="292"/>
    </location>
</feature>
<comment type="similarity">
    <text evidence="3 12">Belongs to the FAD-dependent oxidoreductase 2 family. NadB subfamily.</text>
</comment>
<dbReference type="PANTHER" id="PTHR42716">
    <property type="entry name" value="L-ASPARTATE OXIDASE"/>
    <property type="match status" value="1"/>
</dbReference>
<organism evidence="15 16">
    <name type="scientific">Pseudobythopirellula maris</name>
    <dbReference type="NCBI Taxonomy" id="2527991"/>
    <lineage>
        <taxon>Bacteria</taxon>
        <taxon>Pseudomonadati</taxon>
        <taxon>Planctomycetota</taxon>
        <taxon>Planctomycetia</taxon>
        <taxon>Pirellulales</taxon>
        <taxon>Lacipirellulaceae</taxon>
        <taxon>Pseudobythopirellula</taxon>
    </lineage>
</organism>
<evidence type="ECO:0000256" key="5">
    <source>
        <dbReference type="ARBA" id="ARBA00022630"/>
    </source>
</evidence>
<comment type="subcellular location">
    <subcellularLocation>
        <location evidence="12">Cytoplasm</location>
    </subcellularLocation>
</comment>
<dbReference type="InterPro" id="IPR005288">
    <property type="entry name" value="NadB"/>
</dbReference>
<evidence type="ECO:0000256" key="6">
    <source>
        <dbReference type="ARBA" id="ARBA00022642"/>
    </source>
</evidence>
<proteinExistence type="inferred from homology"/>
<dbReference type="RefSeq" id="WP_146403243.1">
    <property type="nucleotide sequence ID" value="NZ_SJPQ01000005.1"/>
</dbReference>
<evidence type="ECO:0000256" key="12">
    <source>
        <dbReference type="RuleBase" id="RU362049"/>
    </source>
</evidence>
<dbReference type="GO" id="GO:0005737">
    <property type="term" value="C:cytoplasm"/>
    <property type="evidence" value="ECO:0007669"/>
    <property type="project" value="UniProtKB-SubCell"/>
</dbReference>
<dbReference type="Proteomes" id="UP000315440">
    <property type="component" value="Unassembled WGS sequence"/>
</dbReference>
<dbReference type="OrthoDB" id="9806724at2"/>
<dbReference type="AlphaFoldDB" id="A0A5C5ZFZ6"/>
<dbReference type="InterPro" id="IPR015939">
    <property type="entry name" value="Fum_Rdtase/Succ_DH_flav-like_C"/>
</dbReference>
<comment type="catalytic activity">
    <reaction evidence="9">
        <text>L-aspartate + O2 = iminosuccinate + H2O2</text>
        <dbReference type="Rhea" id="RHEA:25876"/>
        <dbReference type="ChEBI" id="CHEBI:15379"/>
        <dbReference type="ChEBI" id="CHEBI:16240"/>
        <dbReference type="ChEBI" id="CHEBI:29991"/>
        <dbReference type="ChEBI" id="CHEBI:77875"/>
        <dbReference type="EC" id="1.4.3.16"/>
    </reaction>
    <physiologicalReaction direction="left-to-right" evidence="9">
        <dbReference type="Rhea" id="RHEA:25877"/>
    </physiologicalReaction>
</comment>
<comment type="cofactor">
    <cofactor evidence="1 12">
        <name>FAD</name>
        <dbReference type="ChEBI" id="CHEBI:57692"/>
    </cofactor>
</comment>
<keyword evidence="5 12" id="KW-0285">Flavoprotein</keyword>
<protein>
    <recommendedName>
        <fullName evidence="4 10">L-aspartate oxidase</fullName>
        <ecNumber evidence="4 10">1.4.3.16</ecNumber>
    </recommendedName>
</protein>
<dbReference type="GO" id="GO:0034628">
    <property type="term" value="P:'de novo' NAD+ biosynthetic process from L-aspartate"/>
    <property type="evidence" value="ECO:0007669"/>
    <property type="project" value="TreeGrafter"/>
</dbReference>
<evidence type="ECO:0000259" key="13">
    <source>
        <dbReference type="Pfam" id="PF00890"/>
    </source>
</evidence>
<dbReference type="UniPathway" id="UPA00253">
    <property type="reaction ID" value="UER00326"/>
</dbReference>
<dbReference type="FunFam" id="3.90.700.10:FF:000002">
    <property type="entry name" value="L-aspartate oxidase"/>
    <property type="match status" value="1"/>
</dbReference>
<evidence type="ECO:0000256" key="11">
    <source>
        <dbReference type="PIRSR" id="PIRSR000171-1"/>
    </source>
</evidence>
<evidence type="ECO:0000259" key="14">
    <source>
        <dbReference type="Pfam" id="PF02910"/>
    </source>
</evidence>
<gene>
    <name evidence="15" type="primary">nadB</name>
    <name evidence="15" type="ORF">Mal64_37920</name>
</gene>
<dbReference type="Pfam" id="PF02910">
    <property type="entry name" value="Succ_DH_flav_C"/>
    <property type="match status" value="1"/>
</dbReference>
<evidence type="ECO:0000256" key="3">
    <source>
        <dbReference type="ARBA" id="ARBA00008562"/>
    </source>
</evidence>
<dbReference type="GO" id="GO:0008734">
    <property type="term" value="F:L-aspartate oxidase activity"/>
    <property type="evidence" value="ECO:0007669"/>
    <property type="project" value="UniProtKB-UniRule"/>
</dbReference>
<comment type="caution">
    <text evidence="15">The sequence shown here is derived from an EMBL/GenBank/DDBJ whole genome shotgun (WGS) entry which is preliminary data.</text>
</comment>
<dbReference type="InterPro" id="IPR036188">
    <property type="entry name" value="FAD/NAD-bd_sf"/>
</dbReference>
<keyword evidence="6 12" id="KW-0662">Pyridine nucleotide biosynthesis</keyword>
<dbReference type="PIRSF" id="PIRSF000171">
    <property type="entry name" value="SDHA_APRA_LASPO"/>
    <property type="match status" value="1"/>
</dbReference>
<evidence type="ECO:0000256" key="10">
    <source>
        <dbReference type="NCBIfam" id="TIGR00551"/>
    </source>
</evidence>
<keyword evidence="7 12" id="KW-0274">FAD</keyword>
<dbReference type="SUPFAM" id="SSF46977">
    <property type="entry name" value="Succinate dehydrogenase/fumarate reductase flavoprotein C-terminal domain"/>
    <property type="match status" value="1"/>
</dbReference>
<dbReference type="Gene3D" id="1.20.58.100">
    <property type="entry name" value="Fumarate reductase/succinate dehydrogenase flavoprotein-like, C-terminal domain"/>
    <property type="match status" value="1"/>
</dbReference>
<dbReference type="Gene3D" id="3.90.700.10">
    <property type="entry name" value="Succinate dehydrogenase/fumarate reductase flavoprotein, catalytic domain"/>
    <property type="match status" value="1"/>
</dbReference>
<dbReference type="SUPFAM" id="SSF56425">
    <property type="entry name" value="Succinate dehydrogenase/fumarate reductase flavoprotein, catalytic domain"/>
    <property type="match status" value="1"/>
</dbReference>
<accession>A0A5C5ZFZ6</accession>
<evidence type="ECO:0000256" key="1">
    <source>
        <dbReference type="ARBA" id="ARBA00001974"/>
    </source>
</evidence>
<feature type="domain" description="FAD-dependent oxidoreductase 2 FAD-binding" evidence="13">
    <location>
        <begin position="23"/>
        <end position="394"/>
    </location>
</feature>
<evidence type="ECO:0000256" key="9">
    <source>
        <dbReference type="ARBA" id="ARBA00048305"/>
    </source>
</evidence>
<dbReference type="EC" id="1.4.3.16" evidence="4 10"/>
<dbReference type="NCBIfam" id="TIGR00551">
    <property type="entry name" value="nadB"/>
    <property type="match status" value="1"/>
</dbReference>
<reference evidence="15 16" key="1">
    <citation type="submission" date="2019-02" db="EMBL/GenBank/DDBJ databases">
        <title>Deep-cultivation of Planctomycetes and their phenomic and genomic characterization uncovers novel biology.</title>
        <authorList>
            <person name="Wiegand S."/>
            <person name="Jogler M."/>
            <person name="Boedeker C."/>
            <person name="Pinto D."/>
            <person name="Vollmers J."/>
            <person name="Rivas-Marin E."/>
            <person name="Kohn T."/>
            <person name="Peeters S.H."/>
            <person name="Heuer A."/>
            <person name="Rast P."/>
            <person name="Oberbeckmann S."/>
            <person name="Bunk B."/>
            <person name="Jeske O."/>
            <person name="Meyerdierks A."/>
            <person name="Storesund J.E."/>
            <person name="Kallscheuer N."/>
            <person name="Luecker S."/>
            <person name="Lage O.M."/>
            <person name="Pohl T."/>
            <person name="Merkel B.J."/>
            <person name="Hornburger P."/>
            <person name="Mueller R.-W."/>
            <person name="Bruemmer F."/>
            <person name="Labrenz M."/>
            <person name="Spormann A.M."/>
            <person name="Op Den Camp H."/>
            <person name="Overmann J."/>
            <person name="Amann R."/>
            <person name="Jetten M.S.M."/>
            <person name="Mascher T."/>
            <person name="Medema M.H."/>
            <person name="Devos D.P."/>
            <person name="Kaster A.-K."/>
            <person name="Ovreas L."/>
            <person name="Rohde M."/>
            <person name="Galperin M.Y."/>
            <person name="Jogler C."/>
        </authorList>
    </citation>
    <scope>NUCLEOTIDE SEQUENCE [LARGE SCALE GENOMIC DNA]</scope>
    <source>
        <strain evidence="15 16">Mal64</strain>
    </source>
</reference>
<dbReference type="PANTHER" id="PTHR42716:SF2">
    <property type="entry name" value="L-ASPARTATE OXIDASE, CHLOROPLASTIC"/>
    <property type="match status" value="1"/>
</dbReference>
<comment type="function">
    <text evidence="12">Catalyzes the oxidation of L-aspartate to iminoaspartate.</text>
</comment>
<sequence>MATPDPRYLAAFHPKRIPHQFVDVLVIGGGIAGLRAATEVDPSLSLLIVTKDRMRESNSSYAQGGIAGVLDPEDNFDSHTSDTLAAGAELCDPAVVESVVREAPRLINELITWGAEFDENPEGELLLGREGGHSHRRIAHALGDATGQEIMRAMIHHARETLGAQIWQDTFTIDLLTSEGVCRGALVWNPNHGKTFVWAKQTILATGGAGQLYRETTNPRVATGDGHAIAYRAGAVLADMEFMQFHPTVLYIAGSSRSLITEAIRGEGAHLVDCNDHRFMPDYDERAELAPRDVVSRSIVAQMEKTKHSCVYLDMRLLGAEFIRGRFPGIAKACLEFGIDVTEELIPVRPGAHYMLGGVKVDEQGATSLPGLWAAGEATSSGLHGANRLASNSLLEGLVYGARAGAGASAAALTEPDRYQAAALENPPLEESHAWLDLADVRNSLKSLMWRAAGVWRSEESLAEAAENIDRWKQYALARQLGDPEGWELQNMLMVAELLIAAARRRTESRGVHLRSDFPESDNAAWRRRIEIVRSDAGPELSDGPLVSDPLAN</sequence>
<dbReference type="InterPro" id="IPR003953">
    <property type="entry name" value="FAD-dep_OxRdtase_2_FAD-bd"/>
</dbReference>
<comment type="pathway">
    <text evidence="2 12">Cofactor biosynthesis; NAD(+) biosynthesis; iminoaspartate from L-aspartate (oxidase route): step 1/1.</text>
</comment>
<keyword evidence="8 12" id="KW-0560">Oxidoreductase</keyword>
<keyword evidence="16" id="KW-1185">Reference proteome</keyword>
<dbReference type="PRINTS" id="PR00368">
    <property type="entry name" value="FADPNR"/>
</dbReference>
<name>A0A5C5ZFZ6_9BACT</name>
<dbReference type="EMBL" id="SJPQ01000005">
    <property type="protein sequence ID" value="TWT86252.1"/>
    <property type="molecule type" value="Genomic_DNA"/>
</dbReference>
<evidence type="ECO:0000256" key="7">
    <source>
        <dbReference type="ARBA" id="ARBA00022827"/>
    </source>
</evidence>
<dbReference type="Gene3D" id="3.50.50.60">
    <property type="entry name" value="FAD/NAD(P)-binding domain"/>
    <property type="match status" value="1"/>
</dbReference>